<dbReference type="Pfam" id="PF13520">
    <property type="entry name" value="AA_permease_2"/>
    <property type="match status" value="1"/>
</dbReference>
<feature type="transmembrane region" description="Helical" evidence="7">
    <location>
        <begin position="144"/>
        <end position="168"/>
    </location>
</feature>
<evidence type="ECO:0000256" key="7">
    <source>
        <dbReference type="SAM" id="Phobius"/>
    </source>
</evidence>
<organism evidence="8 9">
    <name type="scientific">Micromonospora parastrephiae</name>
    <dbReference type="NCBI Taxonomy" id="2806101"/>
    <lineage>
        <taxon>Bacteria</taxon>
        <taxon>Bacillati</taxon>
        <taxon>Actinomycetota</taxon>
        <taxon>Actinomycetes</taxon>
        <taxon>Micromonosporales</taxon>
        <taxon>Micromonosporaceae</taxon>
        <taxon>Micromonospora</taxon>
    </lineage>
</organism>
<dbReference type="PANTHER" id="PTHR42770:SF13">
    <property type="entry name" value="L-METHIONINE_BRANCHED-CHAIN AMINO ACID EXPORTER YJEH"/>
    <property type="match status" value="1"/>
</dbReference>
<sequence>MTGRIGVARGTALYVGAVLGPGVLILPALAMHAAGPASLLAWAAMLTVSVPIAAAFAALGMRYPDAGGVATFTRRAFGPAVGTAVGWWFYAAVPLGMVAGALAGGRYAATALGWEPTAAGWIAAGVLGLAYVLNLFGLHVSGRVHLALTGGLFALLATVVAVALPHVAASRFTPFAPQGLAGIGSAAAVLFVAVCGWEAAANLAGEFTRPRQQLPVVAGASLSIIALLYAGLAICTVGVLGAAGGETEVPLILLLDPAAGPGAMAVTALCALLLTSGALFTFIAAAARAGAALGRDGALPKWLAANSVAGVPRRSLAVQASGAAAVGAAALGAPALVDVDLLMRAFSVLVASVTLLGLAAAVRLLSSAVIRTGAAAAAVVVGAVAAFGGRLVILPVVVATAAWAWHWRHPRPPAPPVPATPTMPAVRATSEQIRLLAGNSRQLHDRLASGAPNAAPIRSRPRVRRS</sequence>
<dbReference type="Gene3D" id="1.20.1740.10">
    <property type="entry name" value="Amino acid/polyamine transporter I"/>
    <property type="match status" value="1"/>
</dbReference>
<comment type="subcellular location">
    <subcellularLocation>
        <location evidence="1">Cell membrane</location>
        <topology evidence="1">Multi-pass membrane protein</topology>
    </subcellularLocation>
</comment>
<gene>
    <name evidence="8" type="ORF">JNW91_00765</name>
</gene>
<reference evidence="8 9" key="1">
    <citation type="submission" date="2021-01" db="EMBL/GenBank/DDBJ databases">
        <title>Draft genome sequence of Micromonospora sp. strain STR1_7.</title>
        <authorList>
            <person name="Karlyshev A."/>
            <person name="Jawad R."/>
        </authorList>
    </citation>
    <scope>NUCLEOTIDE SEQUENCE [LARGE SCALE GENOMIC DNA]</scope>
    <source>
        <strain evidence="8 9">STR1-7</strain>
    </source>
</reference>
<feature type="transmembrane region" description="Helical" evidence="7">
    <location>
        <begin position="343"/>
        <end position="365"/>
    </location>
</feature>
<feature type="transmembrane region" description="Helical" evidence="7">
    <location>
        <begin position="180"/>
        <end position="204"/>
    </location>
</feature>
<dbReference type="Proteomes" id="UP000601027">
    <property type="component" value="Unassembled WGS sequence"/>
</dbReference>
<evidence type="ECO:0000256" key="4">
    <source>
        <dbReference type="ARBA" id="ARBA00022989"/>
    </source>
</evidence>
<feature type="region of interest" description="Disordered" evidence="6">
    <location>
        <begin position="447"/>
        <end position="466"/>
    </location>
</feature>
<evidence type="ECO:0000256" key="2">
    <source>
        <dbReference type="ARBA" id="ARBA00022475"/>
    </source>
</evidence>
<dbReference type="EMBL" id="JAEVHM010000001">
    <property type="protein sequence ID" value="MBM0230534.1"/>
    <property type="molecule type" value="Genomic_DNA"/>
</dbReference>
<accession>A0ABS1XMP8</accession>
<feature type="transmembrane region" description="Helical" evidence="7">
    <location>
        <begin position="12"/>
        <end position="33"/>
    </location>
</feature>
<keyword evidence="3 7" id="KW-0812">Transmembrane</keyword>
<keyword evidence="9" id="KW-1185">Reference proteome</keyword>
<protein>
    <submittedName>
        <fullName evidence="8">Amino acid permease</fullName>
    </submittedName>
</protein>
<evidence type="ECO:0000256" key="6">
    <source>
        <dbReference type="SAM" id="MobiDB-lite"/>
    </source>
</evidence>
<feature type="transmembrane region" description="Helical" evidence="7">
    <location>
        <begin position="39"/>
        <end position="59"/>
    </location>
</feature>
<evidence type="ECO:0000313" key="8">
    <source>
        <dbReference type="EMBL" id="MBM0230534.1"/>
    </source>
</evidence>
<keyword evidence="5 7" id="KW-0472">Membrane</keyword>
<keyword evidence="4 7" id="KW-1133">Transmembrane helix</keyword>
<feature type="transmembrane region" description="Helical" evidence="7">
    <location>
        <begin position="377"/>
        <end position="405"/>
    </location>
</feature>
<evidence type="ECO:0000256" key="3">
    <source>
        <dbReference type="ARBA" id="ARBA00022692"/>
    </source>
</evidence>
<feature type="transmembrane region" description="Helical" evidence="7">
    <location>
        <begin position="216"/>
        <end position="243"/>
    </location>
</feature>
<evidence type="ECO:0000313" key="9">
    <source>
        <dbReference type="Proteomes" id="UP000601027"/>
    </source>
</evidence>
<keyword evidence="2" id="KW-1003">Cell membrane</keyword>
<proteinExistence type="predicted"/>
<feature type="transmembrane region" description="Helical" evidence="7">
    <location>
        <begin position="80"/>
        <end position="103"/>
    </location>
</feature>
<name>A0ABS1XMP8_9ACTN</name>
<feature type="transmembrane region" description="Helical" evidence="7">
    <location>
        <begin position="263"/>
        <end position="287"/>
    </location>
</feature>
<feature type="transmembrane region" description="Helical" evidence="7">
    <location>
        <begin position="118"/>
        <end position="137"/>
    </location>
</feature>
<feature type="transmembrane region" description="Helical" evidence="7">
    <location>
        <begin position="316"/>
        <end position="337"/>
    </location>
</feature>
<evidence type="ECO:0000256" key="5">
    <source>
        <dbReference type="ARBA" id="ARBA00023136"/>
    </source>
</evidence>
<dbReference type="PIRSF" id="PIRSF006060">
    <property type="entry name" value="AA_transporter"/>
    <property type="match status" value="1"/>
</dbReference>
<dbReference type="InterPro" id="IPR050367">
    <property type="entry name" value="APC_superfamily"/>
</dbReference>
<dbReference type="InterPro" id="IPR002293">
    <property type="entry name" value="AA/rel_permease1"/>
</dbReference>
<dbReference type="PANTHER" id="PTHR42770">
    <property type="entry name" value="AMINO ACID TRANSPORTER-RELATED"/>
    <property type="match status" value="1"/>
</dbReference>
<evidence type="ECO:0000256" key="1">
    <source>
        <dbReference type="ARBA" id="ARBA00004651"/>
    </source>
</evidence>
<comment type="caution">
    <text evidence="8">The sequence shown here is derived from an EMBL/GenBank/DDBJ whole genome shotgun (WGS) entry which is preliminary data.</text>
</comment>